<dbReference type="InterPro" id="IPR003591">
    <property type="entry name" value="Leu-rich_rpt_typical-subtyp"/>
</dbReference>
<evidence type="ECO:0000256" key="2">
    <source>
        <dbReference type="ARBA" id="ARBA00022737"/>
    </source>
</evidence>
<name>U7D9T3_9BACT</name>
<keyword evidence="5" id="KW-1185">Reference proteome</keyword>
<dbReference type="Gene3D" id="3.80.10.10">
    <property type="entry name" value="Ribonuclease Inhibitor"/>
    <property type="match status" value="1"/>
</dbReference>
<dbReference type="SUPFAM" id="SSF52058">
    <property type="entry name" value="L domain-like"/>
    <property type="match status" value="1"/>
</dbReference>
<evidence type="ECO:0000256" key="3">
    <source>
        <dbReference type="SAM" id="SignalP"/>
    </source>
</evidence>
<dbReference type="STRING" id="1313304.CALK_1291"/>
<dbReference type="GO" id="GO:0030246">
    <property type="term" value="F:carbohydrate binding"/>
    <property type="evidence" value="ECO:0007669"/>
    <property type="project" value="InterPro"/>
</dbReference>
<dbReference type="RefSeq" id="WP_022636761.1">
    <property type="nucleotide sequence ID" value="NZ_ASJR01000009.1"/>
</dbReference>
<dbReference type="PROSITE" id="PS51450">
    <property type="entry name" value="LRR"/>
    <property type="match status" value="2"/>
</dbReference>
<dbReference type="PANTHER" id="PTHR48051">
    <property type="match status" value="1"/>
</dbReference>
<protein>
    <submittedName>
        <fullName evidence="4">Uncharacterized protein</fullName>
    </submittedName>
</protein>
<gene>
    <name evidence="4" type="ORF">CALK_1291</name>
</gene>
<dbReference type="InterPro" id="IPR001611">
    <property type="entry name" value="Leu-rich_rpt"/>
</dbReference>
<organism evidence="4 5">
    <name type="scientific">Chitinivibrio alkaliphilus ACht1</name>
    <dbReference type="NCBI Taxonomy" id="1313304"/>
    <lineage>
        <taxon>Bacteria</taxon>
        <taxon>Pseudomonadati</taxon>
        <taxon>Fibrobacterota</taxon>
        <taxon>Chitinivibrionia</taxon>
        <taxon>Chitinivibrionales</taxon>
        <taxon>Chitinivibrionaceae</taxon>
        <taxon>Chitinivibrio</taxon>
    </lineage>
</organism>
<dbReference type="AlphaFoldDB" id="U7D9T3"/>
<dbReference type="SUPFAM" id="SSF49452">
    <property type="entry name" value="Starch-binding domain-like"/>
    <property type="match status" value="1"/>
</dbReference>
<evidence type="ECO:0000313" key="4">
    <source>
        <dbReference type="EMBL" id="ERP31842.1"/>
    </source>
</evidence>
<sequence>MIQNRFWILLCVLLTYSCSLDIAGATSETTNGAVAIVDTGPGGMQPAAHASVYIRPAQAPHDTEVLQLHTDRNGLVRIDTALTPGPYLCEFVYEDTLMAVTQLYVTSSNIIDITDSLTLHKGGVLQGDIALPEAVEEATVSLPGLGRKTSLDSSGAFTFPHIPQGEVTLRYRVASATHTQVHEKNTTIMSGDTTHTPTFTPLEKDLEQVWRFMERNYMEPNTEKLWNHIDTTNNRVSHMYFDRAGIHYLTSEIFSLPLRHLSMAHNYITEIPGEIQQLNKLTHLDFSRNNIREVPAEIASLNRCRKIDLSMNEIEDLPARMLEDNTLRSLDYIYLAHNYLVNLAQDAAFNDWLKKFSYEAWAEDQYSR</sequence>
<dbReference type="SMART" id="SM00369">
    <property type="entry name" value="LRR_TYP"/>
    <property type="match status" value="4"/>
</dbReference>
<dbReference type="InterPro" id="IPR050216">
    <property type="entry name" value="LRR_domain-containing"/>
</dbReference>
<keyword evidence="3" id="KW-0732">Signal</keyword>
<dbReference type="EMBL" id="ASJR01000009">
    <property type="protein sequence ID" value="ERP31842.1"/>
    <property type="molecule type" value="Genomic_DNA"/>
</dbReference>
<keyword evidence="1" id="KW-0433">Leucine-rich repeat</keyword>
<dbReference type="InterPro" id="IPR032675">
    <property type="entry name" value="LRR_dom_sf"/>
</dbReference>
<comment type="caution">
    <text evidence="4">The sequence shown here is derived from an EMBL/GenBank/DDBJ whole genome shotgun (WGS) entry which is preliminary data.</text>
</comment>
<feature type="signal peptide" evidence="3">
    <location>
        <begin position="1"/>
        <end position="23"/>
    </location>
</feature>
<dbReference type="Pfam" id="PF13855">
    <property type="entry name" value="LRR_8"/>
    <property type="match status" value="1"/>
</dbReference>
<dbReference type="GO" id="GO:0005737">
    <property type="term" value="C:cytoplasm"/>
    <property type="evidence" value="ECO:0007669"/>
    <property type="project" value="TreeGrafter"/>
</dbReference>
<evidence type="ECO:0000256" key="1">
    <source>
        <dbReference type="ARBA" id="ARBA00022614"/>
    </source>
</evidence>
<accession>U7D9T3</accession>
<dbReference type="PANTHER" id="PTHR48051:SF1">
    <property type="entry name" value="RAS SUPPRESSOR PROTEIN 1"/>
    <property type="match status" value="1"/>
</dbReference>
<keyword evidence="2" id="KW-0677">Repeat</keyword>
<proteinExistence type="predicted"/>
<reference evidence="4 5" key="1">
    <citation type="journal article" date="2013" name="Environ. Microbiol.">
        <title>Genome analysis of Chitinivibrio alkaliphilus gen. nov., sp. nov., a novel extremely haloalkaliphilic anaerobic chitinolytic bacterium from the candidate phylum Termite Group 3.</title>
        <authorList>
            <person name="Sorokin D.Y."/>
            <person name="Gumerov V.M."/>
            <person name="Rakitin A.L."/>
            <person name="Beletsky A.V."/>
            <person name="Damste J.S."/>
            <person name="Muyzer G."/>
            <person name="Mardanov A.V."/>
            <person name="Ravin N.V."/>
        </authorList>
    </citation>
    <scope>NUCLEOTIDE SEQUENCE [LARGE SCALE GENOMIC DNA]</scope>
    <source>
        <strain evidence="4 5">ACht1</strain>
    </source>
</reference>
<dbReference type="PROSITE" id="PS51257">
    <property type="entry name" value="PROKAR_LIPOPROTEIN"/>
    <property type="match status" value="1"/>
</dbReference>
<dbReference type="InterPro" id="IPR013784">
    <property type="entry name" value="Carb-bd-like_fold"/>
</dbReference>
<dbReference type="eggNOG" id="COG4886">
    <property type="taxonomic scope" value="Bacteria"/>
</dbReference>
<evidence type="ECO:0000313" key="5">
    <source>
        <dbReference type="Proteomes" id="UP000017148"/>
    </source>
</evidence>
<dbReference type="Proteomes" id="UP000017148">
    <property type="component" value="Unassembled WGS sequence"/>
</dbReference>
<feature type="chain" id="PRO_5004679108" evidence="3">
    <location>
        <begin position="24"/>
        <end position="368"/>
    </location>
</feature>
<dbReference type="OrthoDB" id="8532199at2"/>